<reference evidence="4" key="1">
    <citation type="submission" date="2020-12" db="UniProtKB">
        <authorList>
            <consortium name="WormBaseParasite"/>
        </authorList>
    </citation>
    <scope>IDENTIFICATION</scope>
    <source>
        <strain evidence="4">MHco3</strain>
    </source>
</reference>
<dbReference type="WBParaSite" id="HCON_00191420-00001">
    <property type="protein sequence ID" value="HCON_00191420-00001"/>
    <property type="gene ID" value="HCON_00191420"/>
</dbReference>
<organism evidence="3 4">
    <name type="scientific">Haemonchus contortus</name>
    <name type="common">Barber pole worm</name>
    <dbReference type="NCBI Taxonomy" id="6289"/>
    <lineage>
        <taxon>Eukaryota</taxon>
        <taxon>Metazoa</taxon>
        <taxon>Ecdysozoa</taxon>
        <taxon>Nematoda</taxon>
        <taxon>Chromadorea</taxon>
        <taxon>Rhabditida</taxon>
        <taxon>Rhabditina</taxon>
        <taxon>Rhabditomorpha</taxon>
        <taxon>Strongyloidea</taxon>
        <taxon>Trichostrongylidae</taxon>
        <taxon>Haemonchus</taxon>
    </lineage>
</organism>
<dbReference type="AlphaFoldDB" id="A0A7I4Z608"/>
<keyword evidence="2" id="KW-1133">Transmembrane helix</keyword>
<sequence>MKPAAPNSPPMSAENNVKPTFGFDPSRDGDLLTTNTRQTALEAPIKGINSDRSDTLSEEASRRRASGLSREKTSTMCAYTVLGAVVMVALLTTVLFLHWNGTVEWFPSLAQAFQQ</sequence>
<dbReference type="Proteomes" id="UP000025227">
    <property type="component" value="Unplaced"/>
</dbReference>
<feature type="transmembrane region" description="Helical" evidence="2">
    <location>
        <begin position="76"/>
        <end position="99"/>
    </location>
</feature>
<name>A0A7I4Z608_HAECO</name>
<keyword evidence="2" id="KW-0472">Membrane</keyword>
<dbReference type="OrthoDB" id="10470934at2759"/>
<evidence type="ECO:0000256" key="2">
    <source>
        <dbReference type="SAM" id="Phobius"/>
    </source>
</evidence>
<proteinExistence type="predicted"/>
<evidence type="ECO:0000313" key="3">
    <source>
        <dbReference type="Proteomes" id="UP000025227"/>
    </source>
</evidence>
<feature type="region of interest" description="Disordered" evidence="1">
    <location>
        <begin position="1"/>
        <end position="69"/>
    </location>
</feature>
<protein>
    <submittedName>
        <fullName evidence="4">Transmembrane protein</fullName>
    </submittedName>
</protein>
<evidence type="ECO:0000256" key="1">
    <source>
        <dbReference type="SAM" id="MobiDB-lite"/>
    </source>
</evidence>
<feature type="compositionally biased region" description="Basic and acidic residues" evidence="1">
    <location>
        <begin position="49"/>
        <end position="62"/>
    </location>
</feature>
<accession>A0A7I4Z608</accession>
<evidence type="ECO:0000313" key="4">
    <source>
        <dbReference type="WBParaSite" id="HCON_00191420-00001"/>
    </source>
</evidence>
<keyword evidence="3" id="KW-1185">Reference proteome</keyword>
<keyword evidence="2" id="KW-0812">Transmembrane</keyword>